<dbReference type="InterPro" id="IPR011067">
    <property type="entry name" value="Plasmid_toxin/cell-grow_inhib"/>
</dbReference>
<keyword evidence="2" id="KW-1185">Reference proteome</keyword>
<dbReference type="AlphaFoldDB" id="F9UD70"/>
<evidence type="ECO:0000313" key="1">
    <source>
        <dbReference type="EMBL" id="EGV17814.1"/>
    </source>
</evidence>
<dbReference type="Pfam" id="PF02452">
    <property type="entry name" value="PemK_toxin"/>
    <property type="match status" value="1"/>
</dbReference>
<dbReference type="eggNOG" id="COG2337">
    <property type="taxonomic scope" value="Bacteria"/>
</dbReference>
<dbReference type="PATRIC" id="fig|768671.3.peg.3039"/>
<organism evidence="1 2">
    <name type="scientific">Thiocapsa marina 5811</name>
    <dbReference type="NCBI Taxonomy" id="768671"/>
    <lineage>
        <taxon>Bacteria</taxon>
        <taxon>Pseudomonadati</taxon>
        <taxon>Pseudomonadota</taxon>
        <taxon>Gammaproteobacteria</taxon>
        <taxon>Chromatiales</taxon>
        <taxon>Chromatiaceae</taxon>
        <taxon>Thiocapsa</taxon>
    </lineage>
</organism>
<dbReference type="Gene3D" id="2.30.30.110">
    <property type="match status" value="1"/>
</dbReference>
<proteinExistence type="predicted"/>
<dbReference type="SUPFAM" id="SSF50118">
    <property type="entry name" value="Cell growth inhibitor/plasmid maintenance toxic component"/>
    <property type="match status" value="1"/>
</dbReference>
<dbReference type="InterPro" id="IPR003477">
    <property type="entry name" value="PemK-like"/>
</dbReference>
<dbReference type="GO" id="GO:0003677">
    <property type="term" value="F:DNA binding"/>
    <property type="evidence" value="ECO:0007669"/>
    <property type="project" value="InterPro"/>
</dbReference>
<protein>
    <recommendedName>
        <fullName evidence="3">Transcriptional modulator of MazE/toxin, MazF</fullName>
    </recommendedName>
</protein>
<gene>
    <name evidence="1" type="ORF">ThimaDRAFT_2873</name>
</gene>
<accession>F9UD70</accession>
<dbReference type="Proteomes" id="UP000005459">
    <property type="component" value="Unassembled WGS sequence"/>
</dbReference>
<reference evidence="1 2" key="1">
    <citation type="submission" date="2011-06" db="EMBL/GenBank/DDBJ databases">
        <title>The draft genome of Thiocapsa marina 5811.</title>
        <authorList>
            <consortium name="US DOE Joint Genome Institute (JGI-PGF)"/>
            <person name="Lucas S."/>
            <person name="Han J."/>
            <person name="Cheng J.-F."/>
            <person name="Goodwin L."/>
            <person name="Pitluck S."/>
            <person name="Peters L."/>
            <person name="Land M.L."/>
            <person name="Hauser L."/>
            <person name="Vogl K."/>
            <person name="Liu Z."/>
            <person name="Imhoff J."/>
            <person name="Thiel V."/>
            <person name="Frigaard N.-U."/>
            <person name="Bryant D."/>
            <person name="Woyke T.J."/>
        </authorList>
    </citation>
    <scope>NUCLEOTIDE SEQUENCE [LARGE SCALE GENOMIC DNA]</scope>
    <source>
        <strain evidence="1 2">5811</strain>
    </source>
</reference>
<name>F9UD70_9GAMM</name>
<evidence type="ECO:0008006" key="3">
    <source>
        <dbReference type="Google" id="ProtNLM"/>
    </source>
</evidence>
<dbReference type="EMBL" id="AFWV01000009">
    <property type="protein sequence ID" value="EGV17814.1"/>
    <property type="molecule type" value="Genomic_DNA"/>
</dbReference>
<evidence type="ECO:0000313" key="2">
    <source>
        <dbReference type="Proteomes" id="UP000005459"/>
    </source>
</evidence>
<dbReference type="STRING" id="768671.ThimaDRAFT_2873"/>
<sequence>MPPMTSYRFGDIVLVPFPFSNLTESKQRPAVIVSPAAYQQARPDCILLAITSQIRAPLSYGEALIDDWKAAGLLKPSLFKPLIFTVEQSLIRRRLGALMQSDQETLGGIIRLIMQQGLSA</sequence>
<dbReference type="OrthoDB" id="9813449at2"/>